<dbReference type="GO" id="GO:0004519">
    <property type="term" value="F:endonuclease activity"/>
    <property type="evidence" value="ECO:0007669"/>
    <property type="project" value="InterPro"/>
</dbReference>
<dbReference type="InterPro" id="IPR046453">
    <property type="entry name" value="GpA_ATPase"/>
</dbReference>
<reference evidence="3" key="1">
    <citation type="submission" date="2019-02" db="EMBL/GenBank/DDBJ databases">
        <authorList>
            <person name="Gruber-Vodicka R. H."/>
            <person name="Seah K. B. B."/>
        </authorList>
    </citation>
    <scope>NUCLEOTIDE SEQUENCE</scope>
    <source>
        <strain evidence="3">BECK_BY7</strain>
    </source>
</reference>
<dbReference type="Pfam" id="PF05876">
    <property type="entry name" value="GpA_ATPase"/>
    <property type="match status" value="1"/>
</dbReference>
<evidence type="ECO:0000259" key="2">
    <source>
        <dbReference type="Pfam" id="PF20454"/>
    </source>
</evidence>
<sequence length="653" mass="73312">MPTLKWLTENFYLPQEGAALPGPYNPDYVPYLWGVFHALDDPGIRTIALMKAAQIGWTFAIIGYIGRRIHTEPSPMLILFPKEGTGREFADEKFTPSIRDTPALAKLMDVSGSRKTGQRTMFRSFPGGFIKMVGSNSIGSVKSTPASLVVVEEPDDANEDIKGQGGAITLAQERLKRFTNSKLILGGTPSIKGVSRIEEILDTSDKRVLPIRCHDCGGSHVLDWANVSWLDRDDKIEHPVYGAALPETAIYACPYCGTVWDDWRRKENILETVRSAFEAGDPFCGWESTGQNTGGVVGFTRLSELYVCIPGTSLADVVRDYLEADYNQRVKGDENAMKVFVNSKLGEPYEYKDEQAGADELRAKALDYKEKIVPRGGFLLTAGIDVQHNRVAVVVRAWGRNEESWLVYWGEFFADHTCVDRNDLVWAELDGLVFGDFTHEMGAAISISAISIDSSDGNTNDSVYHWVRSRGSRHRDVQIMAIKGSSEQQDPEIFATPKVRSIDHRRPDRQTKADKWGVKVYVVGTNRAKDWLAGRMNLEVSGRGSWHYYKDVRADYFDQITAEVKAPHKKVQNRRIWQLKSGRRNEALDCETYALHGARAIRVHLMRPAQWDALEQRLTQQELFPVEKPTNGAIVVSDKKKPSRADIARRLNG</sequence>
<feature type="domain" description="Terminase large subunit GpA endonuclease" evidence="2">
    <location>
        <begin position="301"/>
        <end position="608"/>
    </location>
</feature>
<evidence type="ECO:0000259" key="1">
    <source>
        <dbReference type="Pfam" id="PF05876"/>
    </source>
</evidence>
<dbReference type="EMBL" id="CAADFN010000009">
    <property type="protein sequence ID" value="VFK14596.1"/>
    <property type="molecule type" value="Genomic_DNA"/>
</dbReference>
<protein>
    <submittedName>
        <fullName evidence="3">Phage terminase, large subunit GpA</fullName>
    </submittedName>
</protein>
<dbReference type="InterPro" id="IPR046454">
    <property type="entry name" value="GpA_endonuclease"/>
</dbReference>
<accession>A0A450WC01</accession>
<proteinExistence type="predicted"/>
<feature type="domain" description="Phage terminase large subunit GpA ATPase" evidence="1">
    <location>
        <begin position="19"/>
        <end position="269"/>
    </location>
</feature>
<dbReference type="AlphaFoldDB" id="A0A450WC01"/>
<gene>
    <name evidence="3" type="ORF">BECKLFY1418C_GA0070996_100952</name>
</gene>
<evidence type="ECO:0000313" key="3">
    <source>
        <dbReference type="EMBL" id="VFK14596.1"/>
    </source>
</evidence>
<name>A0A450WC01_9GAMM</name>
<organism evidence="3">
    <name type="scientific">Candidatus Kentrum sp. LFY</name>
    <dbReference type="NCBI Taxonomy" id="2126342"/>
    <lineage>
        <taxon>Bacteria</taxon>
        <taxon>Pseudomonadati</taxon>
        <taxon>Pseudomonadota</taxon>
        <taxon>Gammaproteobacteria</taxon>
        <taxon>Candidatus Kentrum</taxon>
    </lineage>
</organism>
<dbReference type="Pfam" id="PF20454">
    <property type="entry name" value="GpA_nuclease"/>
    <property type="match status" value="1"/>
</dbReference>
<dbReference type="GO" id="GO:0016887">
    <property type="term" value="F:ATP hydrolysis activity"/>
    <property type="evidence" value="ECO:0007669"/>
    <property type="project" value="InterPro"/>
</dbReference>